<dbReference type="Pfam" id="PF00498">
    <property type="entry name" value="FHA"/>
    <property type="match status" value="1"/>
</dbReference>
<dbReference type="OrthoDB" id="4096268at2759"/>
<feature type="region of interest" description="Disordered" evidence="1">
    <location>
        <begin position="136"/>
        <end position="328"/>
    </location>
</feature>
<evidence type="ECO:0000313" key="4">
    <source>
        <dbReference type="EMBL" id="PGH08795.1"/>
    </source>
</evidence>
<dbReference type="SMART" id="SM00240">
    <property type="entry name" value="FHA"/>
    <property type="match status" value="1"/>
</dbReference>
<protein>
    <recommendedName>
        <fullName evidence="3">FHA domain-containing protein</fullName>
    </recommendedName>
</protein>
<feature type="compositionally biased region" description="Acidic residues" evidence="1">
    <location>
        <begin position="306"/>
        <end position="328"/>
    </location>
</feature>
<dbReference type="Proteomes" id="UP000223968">
    <property type="component" value="Unassembled WGS sequence"/>
</dbReference>
<keyword evidence="2" id="KW-0812">Transmembrane</keyword>
<feature type="transmembrane region" description="Helical" evidence="2">
    <location>
        <begin position="736"/>
        <end position="758"/>
    </location>
</feature>
<dbReference type="EMBL" id="PDNB01000098">
    <property type="protein sequence ID" value="PGH08795.1"/>
    <property type="molecule type" value="Genomic_DNA"/>
</dbReference>
<keyword evidence="2" id="KW-0472">Membrane</keyword>
<reference evidence="4 5" key="1">
    <citation type="submission" date="2017-10" db="EMBL/GenBank/DDBJ databases">
        <title>Comparative genomics in systemic dimorphic fungi from Ajellomycetaceae.</title>
        <authorList>
            <person name="Munoz J.F."/>
            <person name="Mcewen J.G."/>
            <person name="Clay O.K."/>
            <person name="Cuomo C.A."/>
        </authorList>
    </citation>
    <scope>NUCLEOTIDE SEQUENCE [LARGE SCALE GENOMIC DNA]</scope>
    <source>
        <strain evidence="4 5">UAMH5409</strain>
    </source>
</reference>
<evidence type="ECO:0000313" key="5">
    <source>
        <dbReference type="Proteomes" id="UP000223968"/>
    </source>
</evidence>
<feature type="compositionally biased region" description="Polar residues" evidence="1">
    <location>
        <begin position="410"/>
        <end position="427"/>
    </location>
</feature>
<feature type="compositionally biased region" description="Basic and acidic residues" evidence="1">
    <location>
        <begin position="589"/>
        <end position="603"/>
    </location>
</feature>
<accession>A0A2B7XIN6</accession>
<dbReference type="InterPro" id="IPR051176">
    <property type="entry name" value="Cent_Immune-Sig_Mod"/>
</dbReference>
<feature type="compositionally biased region" description="Basic and acidic residues" evidence="1">
    <location>
        <begin position="456"/>
        <end position="467"/>
    </location>
</feature>
<feature type="domain" description="FHA" evidence="3">
    <location>
        <begin position="33"/>
        <end position="94"/>
    </location>
</feature>
<comment type="caution">
    <text evidence="4">The sequence shown here is derived from an EMBL/GenBank/DDBJ whole genome shotgun (WGS) entry which is preliminary data.</text>
</comment>
<feature type="compositionally biased region" description="Polar residues" evidence="1">
    <location>
        <begin position="355"/>
        <end position="383"/>
    </location>
</feature>
<dbReference type="GO" id="GO:0005737">
    <property type="term" value="C:cytoplasm"/>
    <property type="evidence" value="ECO:0007669"/>
    <property type="project" value="TreeGrafter"/>
</dbReference>
<feature type="compositionally biased region" description="Acidic residues" evidence="1">
    <location>
        <begin position="158"/>
        <end position="173"/>
    </location>
</feature>
<keyword evidence="5" id="KW-1185">Reference proteome</keyword>
<evidence type="ECO:0000256" key="2">
    <source>
        <dbReference type="SAM" id="Phobius"/>
    </source>
</evidence>
<evidence type="ECO:0000256" key="1">
    <source>
        <dbReference type="SAM" id="MobiDB-lite"/>
    </source>
</evidence>
<feature type="region of interest" description="Disordered" evidence="1">
    <location>
        <begin position="518"/>
        <end position="548"/>
    </location>
</feature>
<feature type="compositionally biased region" description="Basic and acidic residues" evidence="1">
    <location>
        <begin position="256"/>
        <end position="283"/>
    </location>
</feature>
<feature type="compositionally biased region" description="Basic and acidic residues" evidence="1">
    <location>
        <begin position="661"/>
        <end position="675"/>
    </location>
</feature>
<dbReference type="AlphaFoldDB" id="A0A2B7XIN6"/>
<proteinExistence type="predicted"/>
<feature type="compositionally biased region" description="Basic and acidic residues" evidence="1">
    <location>
        <begin position="225"/>
        <end position="236"/>
    </location>
</feature>
<dbReference type="PANTHER" id="PTHR15715">
    <property type="entry name" value="CENTROSOMAL PROTEIN OF 170 KDA"/>
    <property type="match status" value="1"/>
</dbReference>
<dbReference type="Gene3D" id="2.60.200.20">
    <property type="match status" value="1"/>
</dbReference>
<dbReference type="InterPro" id="IPR000253">
    <property type="entry name" value="FHA_dom"/>
</dbReference>
<feature type="region of interest" description="Disordered" evidence="1">
    <location>
        <begin position="615"/>
        <end position="732"/>
    </location>
</feature>
<feature type="region of interest" description="Disordered" evidence="1">
    <location>
        <begin position="577"/>
        <end position="603"/>
    </location>
</feature>
<organism evidence="4 5">
    <name type="scientific">Helicocarpus griseus UAMH5409</name>
    <dbReference type="NCBI Taxonomy" id="1447875"/>
    <lineage>
        <taxon>Eukaryota</taxon>
        <taxon>Fungi</taxon>
        <taxon>Dikarya</taxon>
        <taxon>Ascomycota</taxon>
        <taxon>Pezizomycotina</taxon>
        <taxon>Eurotiomycetes</taxon>
        <taxon>Eurotiomycetidae</taxon>
        <taxon>Onygenales</taxon>
        <taxon>Ajellomycetaceae</taxon>
        <taxon>Helicocarpus</taxon>
    </lineage>
</organism>
<dbReference type="PROSITE" id="PS50006">
    <property type="entry name" value="FHA_DOMAIN"/>
    <property type="match status" value="1"/>
</dbReference>
<feature type="compositionally biased region" description="Acidic residues" evidence="1">
    <location>
        <begin position="643"/>
        <end position="660"/>
    </location>
</feature>
<keyword evidence="2" id="KW-1133">Transmembrane helix</keyword>
<name>A0A2B7XIN6_9EURO</name>
<evidence type="ECO:0000259" key="3">
    <source>
        <dbReference type="PROSITE" id="PS50006"/>
    </source>
</evidence>
<sequence length="764" mass="82808">MEHNKLALTLTPLNFEDPIPRRDLTLSSDNHEIVIGRSSKVVSKNLLPKADNAWFDSRVMSRNHAVITVCTKKQEASVMDTDSMHGTLLNGTNLVSNCKTILMNRDVLTFGTKVTRGAESFDPLKVRLLLSWSKEHEPADKEPQKSSTHRSVNTFSVPDDDDEEELGEDDDRGFDDPQAEAIFENTSDLEALSREPSIGANSAVSAPSSVENDNDGNLTPLSSDTKCENNDGKEPIPEIPAAEPASSKIPYPSIVLEDHAISGAHDPEHPSDVGAESEKKSAQEQDASDCYGKSNAVAEHHAFYESELEDDFDEPFDEEDPYSASDSEDSCIALGAKINEIKRAVAEASKPENIDSLNQAKPAVTWSSESLKTNESPAGSGNPDSLMIPPNPARYDPVPLPAVGHPAAKPTSNSPRFYANLNSTVSPSVLAYQPVQSGPARNGGSDSSPGAQRARSPSDKALPKRGVDWPPSPPDPYSVNPQGAWGMPTGFGSPGQGWRFSALSTDYDFPHLPPLRPPYSDGPFAASTDRDPWGSEKPACPSTSDNVQPTTYNYRQYEKDSCPSSFCQSTNPYFQPDLFRPVQPATSEPVRREPFDFQKISEKDIYSRYRQEISAPAVNDATGEKQSAKPVEPASSLKRKAEELEEDPEAESEVEGEAGSEVERMPDPQPKDMDIHAAMVSQLTDPAPEEAPAVVEKPENRSPQKSAQPEKPENGPPQKKVKTETRRSDGSNFARYAASALVGAAVGGIGVITALASLPPDFFN</sequence>
<gene>
    <name evidence="4" type="ORF">AJ79_05894</name>
</gene>
<feature type="compositionally biased region" description="Polar residues" evidence="1">
    <location>
        <begin position="145"/>
        <end position="156"/>
    </location>
</feature>
<dbReference type="SUPFAM" id="SSF49879">
    <property type="entry name" value="SMAD/FHA domain"/>
    <property type="match status" value="1"/>
</dbReference>
<feature type="compositionally biased region" description="Polar residues" evidence="1">
    <location>
        <begin position="199"/>
        <end position="224"/>
    </location>
</feature>
<dbReference type="PANTHER" id="PTHR15715:SF37">
    <property type="entry name" value="LD47843P"/>
    <property type="match status" value="1"/>
</dbReference>
<dbReference type="InterPro" id="IPR008984">
    <property type="entry name" value="SMAD_FHA_dom_sf"/>
</dbReference>
<feature type="region of interest" description="Disordered" evidence="1">
    <location>
        <begin position="347"/>
        <end position="497"/>
    </location>
</feature>
<feature type="compositionally biased region" description="Basic and acidic residues" evidence="1">
    <location>
        <begin position="696"/>
        <end position="713"/>
    </location>
</feature>
<dbReference type="STRING" id="1447875.A0A2B7XIN6"/>